<feature type="non-terminal residue" evidence="3">
    <location>
        <position position="1"/>
    </location>
</feature>
<feature type="compositionally biased region" description="Basic residues" evidence="1">
    <location>
        <begin position="50"/>
        <end position="60"/>
    </location>
</feature>
<accession>A0A5J9V2V6</accession>
<evidence type="ECO:0000256" key="1">
    <source>
        <dbReference type="SAM" id="MobiDB-lite"/>
    </source>
</evidence>
<dbReference type="Gramene" id="TVU30235">
    <property type="protein sequence ID" value="TVU30235"/>
    <property type="gene ID" value="EJB05_21845"/>
</dbReference>
<feature type="non-terminal residue" evidence="3">
    <location>
        <position position="107"/>
    </location>
</feature>
<dbReference type="EMBL" id="RWGY01000011">
    <property type="protein sequence ID" value="TVU30235.1"/>
    <property type="molecule type" value="Genomic_DNA"/>
</dbReference>
<feature type="region of interest" description="Disordered" evidence="1">
    <location>
        <begin position="36"/>
        <end position="63"/>
    </location>
</feature>
<dbReference type="Proteomes" id="UP000324897">
    <property type="component" value="Chromosome 1"/>
</dbReference>
<evidence type="ECO:0000313" key="4">
    <source>
        <dbReference type="Proteomes" id="UP000324897"/>
    </source>
</evidence>
<dbReference type="AlphaFoldDB" id="A0A5J9V2V6"/>
<proteinExistence type="predicted"/>
<gene>
    <name evidence="3" type="ORF">EJB05_21845</name>
</gene>
<keyword evidence="4" id="KW-1185">Reference proteome</keyword>
<feature type="transmembrane region" description="Helical" evidence="2">
    <location>
        <begin position="80"/>
        <end position="101"/>
    </location>
</feature>
<protein>
    <submittedName>
        <fullName evidence="3">Uncharacterized protein</fullName>
    </submittedName>
</protein>
<evidence type="ECO:0000256" key="2">
    <source>
        <dbReference type="SAM" id="Phobius"/>
    </source>
</evidence>
<name>A0A5J9V2V6_9POAL</name>
<comment type="caution">
    <text evidence="3">The sequence shown here is derived from an EMBL/GenBank/DDBJ whole genome shotgun (WGS) entry which is preliminary data.</text>
</comment>
<organism evidence="3 4">
    <name type="scientific">Eragrostis curvula</name>
    <name type="common">weeping love grass</name>
    <dbReference type="NCBI Taxonomy" id="38414"/>
    <lineage>
        <taxon>Eukaryota</taxon>
        <taxon>Viridiplantae</taxon>
        <taxon>Streptophyta</taxon>
        <taxon>Embryophyta</taxon>
        <taxon>Tracheophyta</taxon>
        <taxon>Spermatophyta</taxon>
        <taxon>Magnoliopsida</taxon>
        <taxon>Liliopsida</taxon>
        <taxon>Poales</taxon>
        <taxon>Poaceae</taxon>
        <taxon>PACMAD clade</taxon>
        <taxon>Chloridoideae</taxon>
        <taxon>Eragrostideae</taxon>
        <taxon>Eragrostidinae</taxon>
        <taxon>Eragrostis</taxon>
    </lineage>
</organism>
<keyword evidence="2" id="KW-0812">Transmembrane</keyword>
<reference evidence="3 4" key="1">
    <citation type="journal article" date="2019" name="Sci. Rep.">
        <title>A high-quality genome of Eragrostis curvula grass provides insights into Poaceae evolution and supports new strategies to enhance forage quality.</title>
        <authorList>
            <person name="Carballo J."/>
            <person name="Santos B.A.C.M."/>
            <person name="Zappacosta D."/>
            <person name="Garbus I."/>
            <person name="Selva J.P."/>
            <person name="Gallo C.A."/>
            <person name="Diaz A."/>
            <person name="Albertini E."/>
            <person name="Caccamo M."/>
            <person name="Echenique V."/>
        </authorList>
    </citation>
    <scope>NUCLEOTIDE SEQUENCE [LARGE SCALE GENOMIC DNA]</scope>
    <source>
        <strain evidence="4">cv. Victoria</strain>
        <tissue evidence="3">Leaf</tissue>
    </source>
</reference>
<sequence length="107" mass="11661">MRSASPTNSTFRPPSTCTRTLVRFLSSRRCSCSRNLAVKSSPSPGTPPPSHRRAAPRRRRSSGDCSRAYIRGCEGGTEDMGIIAVANLVLLLTYWNVLTLLKPKASP</sequence>
<keyword evidence="2" id="KW-0472">Membrane</keyword>
<keyword evidence="2" id="KW-1133">Transmembrane helix</keyword>
<evidence type="ECO:0000313" key="3">
    <source>
        <dbReference type="EMBL" id="TVU30235.1"/>
    </source>
</evidence>